<name>A0A0W1AEG2_9GAMM</name>
<evidence type="ECO:0000313" key="3">
    <source>
        <dbReference type="Proteomes" id="UP000054662"/>
    </source>
</evidence>
<proteinExistence type="predicted"/>
<dbReference type="RefSeq" id="WP_058493038.1">
    <property type="nucleotide sequence ID" value="NZ_CBCRUR010000001.1"/>
</dbReference>
<dbReference type="GO" id="GO:0008081">
    <property type="term" value="F:phosphoric diester hydrolase activity"/>
    <property type="evidence" value="ECO:0007669"/>
    <property type="project" value="InterPro"/>
</dbReference>
<dbReference type="PANTHER" id="PTHR46211">
    <property type="entry name" value="GLYCEROPHOSPHORYL DIESTER PHOSPHODIESTERASE"/>
    <property type="match status" value="1"/>
</dbReference>
<dbReference type="InterPro" id="IPR030395">
    <property type="entry name" value="GP_PDE_dom"/>
</dbReference>
<sequence>MLLALAEQIIDSFFAVIPRHKPELINRNHAKIIAHRGAHANSQGIIENTMAAFDLAQNAGCWGIELDVQTTADGVLVVNHDATLQRLWGHDKAIKDLTFSDLRSLVPDIPALTEVISKYRNQMHLFIELKSALKDESALMTCLQGLSPVKDFHLLSLDACIFDALTLFPKKSLLLVAGHNNTNAFCELSIKNTFGGVLGSYLLLTEQQINKLKNAEQAFGVGFVNSKNSLYRELNRGIDWIFTNNAVKVSHYLRHLYS</sequence>
<accession>A0A0W1AEG2</accession>
<dbReference type="STRING" id="45076.Lwor_1227"/>
<dbReference type="PATRIC" id="fig|45076.6.peg.1340"/>
<dbReference type="PANTHER" id="PTHR46211:SF1">
    <property type="entry name" value="GLYCEROPHOSPHODIESTER PHOSPHODIESTERASE, CYTOPLASMIC"/>
    <property type="match status" value="1"/>
</dbReference>
<dbReference type="Proteomes" id="UP000054662">
    <property type="component" value="Unassembled WGS sequence"/>
</dbReference>
<dbReference type="GO" id="GO:0006629">
    <property type="term" value="P:lipid metabolic process"/>
    <property type="evidence" value="ECO:0007669"/>
    <property type="project" value="InterPro"/>
</dbReference>
<evidence type="ECO:0000313" key="2">
    <source>
        <dbReference type="EMBL" id="KTD79713.1"/>
    </source>
</evidence>
<comment type="caution">
    <text evidence="2">The sequence shown here is derived from an EMBL/GenBank/DDBJ whole genome shotgun (WGS) entry which is preliminary data.</text>
</comment>
<protein>
    <submittedName>
        <fullName evidence="2">Glycerophosphoryl diester phosphodiesterase</fullName>
    </submittedName>
</protein>
<evidence type="ECO:0000259" key="1">
    <source>
        <dbReference type="PROSITE" id="PS51704"/>
    </source>
</evidence>
<keyword evidence="3" id="KW-1185">Reference proteome</keyword>
<dbReference type="PROSITE" id="PS51704">
    <property type="entry name" value="GP_PDE"/>
    <property type="match status" value="1"/>
</dbReference>
<gene>
    <name evidence="2" type="ORF">Lwor_1227</name>
</gene>
<dbReference type="AlphaFoldDB" id="A0A0W1AEG2"/>
<reference evidence="2 3" key="1">
    <citation type="submission" date="2015-11" db="EMBL/GenBank/DDBJ databases">
        <title>Genomic analysis of 38 Legionella species identifies large and diverse effector repertoires.</title>
        <authorList>
            <person name="Burstein D."/>
            <person name="Amaro F."/>
            <person name="Zusman T."/>
            <person name="Lifshitz Z."/>
            <person name="Cohen O."/>
            <person name="Gilbert J.A."/>
            <person name="Pupko T."/>
            <person name="Shuman H.A."/>
            <person name="Segal G."/>
        </authorList>
    </citation>
    <scope>NUCLEOTIDE SEQUENCE [LARGE SCALE GENOMIC DNA]</scope>
    <source>
        <strain evidence="2 3">ATCC 49508</strain>
    </source>
</reference>
<organism evidence="2 3">
    <name type="scientific">Legionella worsleiensis</name>
    <dbReference type="NCBI Taxonomy" id="45076"/>
    <lineage>
        <taxon>Bacteria</taxon>
        <taxon>Pseudomonadati</taxon>
        <taxon>Pseudomonadota</taxon>
        <taxon>Gammaproteobacteria</taxon>
        <taxon>Legionellales</taxon>
        <taxon>Legionellaceae</taxon>
        <taxon>Legionella</taxon>
    </lineage>
</organism>
<dbReference type="EMBL" id="LNZC01000012">
    <property type="protein sequence ID" value="KTD79713.1"/>
    <property type="molecule type" value="Genomic_DNA"/>
</dbReference>
<dbReference type="Gene3D" id="3.20.20.190">
    <property type="entry name" value="Phosphatidylinositol (PI) phosphodiesterase"/>
    <property type="match status" value="1"/>
</dbReference>
<dbReference type="InterPro" id="IPR017946">
    <property type="entry name" value="PLC-like_Pdiesterase_TIM-brl"/>
</dbReference>
<dbReference type="Pfam" id="PF03009">
    <property type="entry name" value="GDPD"/>
    <property type="match status" value="1"/>
</dbReference>
<feature type="domain" description="GP-PDE" evidence="1">
    <location>
        <begin position="30"/>
        <end position="253"/>
    </location>
</feature>
<dbReference type="SUPFAM" id="SSF51695">
    <property type="entry name" value="PLC-like phosphodiesterases"/>
    <property type="match status" value="1"/>
</dbReference>